<proteinExistence type="predicted"/>
<organism evidence="2">
    <name type="scientific">Metarhizium acridum (strain CQMa 102)</name>
    <dbReference type="NCBI Taxonomy" id="655827"/>
    <lineage>
        <taxon>Eukaryota</taxon>
        <taxon>Fungi</taxon>
        <taxon>Dikarya</taxon>
        <taxon>Ascomycota</taxon>
        <taxon>Pezizomycotina</taxon>
        <taxon>Sordariomycetes</taxon>
        <taxon>Hypocreomycetidae</taxon>
        <taxon>Hypocreales</taxon>
        <taxon>Clavicipitaceae</taxon>
        <taxon>Metarhizium</taxon>
    </lineage>
</organism>
<dbReference type="HOGENOM" id="CLU_1806624_0_0_1"/>
<dbReference type="Proteomes" id="UP000002499">
    <property type="component" value="Unassembled WGS sequence"/>
</dbReference>
<reference evidence="1 2" key="1">
    <citation type="journal article" date="2011" name="PLoS Genet.">
        <title>Genome sequencing and comparative transcriptomics of the model entomopathogenic fungi Metarhizium anisopliae and M. acridum.</title>
        <authorList>
            <person name="Gao Q."/>
            <person name="Jin K."/>
            <person name="Ying S.H."/>
            <person name="Zhang Y."/>
            <person name="Xiao G."/>
            <person name="Shang Y."/>
            <person name="Duan Z."/>
            <person name="Hu X."/>
            <person name="Xie X.Q."/>
            <person name="Zhou G."/>
            <person name="Peng G."/>
            <person name="Luo Z."/>
            <person name="Huang W."/>
            <person name="Wang B."/>
            <person name="Fang W."/>
            <person name="Wang S."/>
            <person name="Zhong Y."/>
            <person name="Ma L.J."/>
            <person name="St Leger R.J."/>
            <person name="Zhao G.P."/>
            <person name="Pei Y."/>
            <person name="Feng M.G."/>
            <person name="Xia Y."/>
            <person name="Wang C."/>
        </authorList>
    </citation>
    <scope>NUCLEOTIDE SEQUENCE [LARGE SCALE GENOMIC DNA]</scope>
    <source>
        <strain evidence="1 2">CQMa 102</strain>
    </source>
</reference>
<dbReference type="RefSeq" id="XP_007808283.1">
    <property type="nucleotide sequence ID" value="XM_007810092.1"/>
</dbReference>
<dbReference type="InParanoid" id="E9DWE5"/>
<keyword evidence="2" id="KW-1185">Reference proteome</keyword>
<dbReference type="GeneID" id="19246254"/>
<protein>
    <submittedName>
        <fullName evidence="1">Uncharacterized protein</fullName>
    </submittedName>
</protein>
<evidence type="ECO:0000313" key="2">
    <source>
        <dbReference type="Proteomes" id="UP000002499"/>
    </source>
</evidence>
<accession>E9DWE5</accession>
<gene>
    <name evidence="1" type="ORF">MAC_01943</name>
</gene>
<sequence length="143" mass="16755">MADGRSSQWLFLDMTPDVLQRYEENYNTYSKSTNVAEFLEEGDGSDGDLDFPPESLLPDWLDIDVSCRTIEGLLEDYRVRVIKRVSTDGVSVYYGNDMGDVFDDTAAVCIRKDGERFWKWVDLFQWSYDDWQFEWKAEEMLIA</sequence>
<name>E9DWE5_METAQ</name>
<evidence type="ECO:0000313" key="1">
    <source>
        <dbReference type="EMBL" id="EFY91995.1"/>
    </source>
</evidence>
<dbReference type="EMBL" id="GL698478">
    <property type="protein sequence ID" value="EFY91995.1"/>
    <property type="molecule type" value="Genomic_DNA"/>
</dbReference>
<dbReference type="AlphaFoldDB" id="E9DWE5"/>
<dbReference type="KEGG" id="maw:19246254"/>